<comment type="caution">
    <text evidence="1">The sequence shown here is derived from an EMBL/GenBank/DDBJ whole genome shotgun (WGS) entry which is preliminary data.</text>
</comment>
<accession>A0A9D4RD60</accession>
<evidence type="ECO:0000313" key="1">
    <source>
        <dbReference type="EMBL" id="KAH3864091.1"/>
    </source>
</evidence>
<organism evidence="1 2">
    <name type="scientific">Dreissena polymorpha</name>
    <name type="common">Zebra mussel</name>
    <name type="synonym">Mytilus polymorpha</name>
    <dbReference type="NCBI Taxonomy" id="45954"/>
    <lineage>
        <taxon>Eukaryota</taxon>
        <taxon>Metazoa</taxon>
        <taxon>Spiralia</taxon>
        <taxon>Lophotrochozoa</taxon>
        <taxon>Mollusca</taxon>
        <taxon>Bivalvia</taxon>
        <taxon>Autobranchia</taxon>
        <taxon>Heteroconchia</taxon>
        <taxon>Euheterodonta</taxon>
        <taxon>Imparidentia</taxon>
        <taxon>Neoheterodontei</taxon>
        <taxon>Myida</taxon>
        <taxon>Dreissenoidea</taxon>
        <taxon>Dreissenidae</taxon>
        <taxon>Dreissena</taxon>
    </lineage>
</organism>
<gene>
    <name evidence="1" type="ORF">DPMN_027105</name>
</gene>
<evidence type="ECO:0000313" key="2">
    <source>
        <dbReference type="Proteomes" id="UP000828390"/>
    </source>
</evidence>
<dbReference type="Proteomes" id="UP000828390">
    <property type="component" value="Unassembled WGS sequence"/>
</dbReference>
<keyword evidence="2" id="KW-1185">Reference proteome</keyword>
<dbReference type="EMBL" id="JAIWYP010000002">
    <property type="protein sequence ID" value="KAH3864091.1"/>
    <property type="molecule type" value="Genomic_DNA"/>
</dbReference>
<name>A0A9D4RD60_DREPO</name>
<sequence length="67" mass="7316">MAALDATRSEHQNGSPTTLSVLNTAVLGRFHNLHKTTPQKSWSASLLQVRPVSSLRPSAHIPLPPMY</sequence>
<dbReference type="AlphaFoldDB" id="A0A9D4RD60"/>
<reference evidence="1" key="1">
    <citation type="journal article" date="2019" name="bioRxiv">
        <title>The Genome of the Zebra Mussel, Dreissena polymorpha: A Resource for Invasive Species Research.</title>
        <authorList>
            <person name="McCartney M.A."/>
            <person name="Auch B."/>
            <person name="Kono T."/>
            <person name="Mallez S."/>
            <person name="Zhang Y."/>
            <person name="Obille A."/>
            <person name="Becker A."/>
            <person name="Abrahante J.E."/>
            <person name="Garbe J."/>
            <person name="Badalamenti J.P."/>
            <person name="Herman A."/>
            <person name="Mangelson H."/>
            <person name="Liachko I."/>
            <person name="Sullivan S."/>
            <person name="Sone E.D."/>
            <person name="Koren S."/>
            <person name="Silverstein K.A.T."/>
            <person name="Beckman K.B."/>
            <person name="Gohl D.M."/>
        </authorList>
    </citation>
    <scope>NUCLEOTIDE SEQUENCE</scope>
    <source>
        <strain evidence="1">Duluth1</strain>
        <tissue evidence="1">Whole animal</tissue>
    </source>
</reference>
<reference evidence="1" key="2">
    <citation type="submission" date="2020-11" db="EMBL/GenBank/DDBJ databases">
        <authorList>
            <person name="McCartney M.A."/>
            <person name="Auch B."/>
            <person name="Kono T."/>
            <person name="Mallez S."/>
            <person name="Becker A."/>
            <person name="Gohl D.M."/>
            <person name="Silverstein K.A.T."/>
            <person name="Koren S."/>
            <person name="Bechman K.B."/>
            <person name="Herman A."/>
            <person name="Abrahante J.E."/>
            <person name="Garbe J."/>
        </authorList>
    </citation>
    <scope>NUCLEOTIDE SEQUENCE</scope>
    <source>
        <strain evidence="1">Duluth1</strain>
        <tissue evidence="1">Whole animal</tissue>
    </source>
</reference>
<proteinExistence type="predicted"/>
<protein>
    <submittedName>
        <fullName evidence="1">Uncharacterized protein</fullName>
    </submittedName>
</protein>